<dbReference type="Proteomes" id="UP001275084">
    <property type="component" value="Unassembled WGS sequence"/>
</dbReference>
<reference evidence="2" key="2">
    <citation type="submission" date="2023-06" db="EMBL/GenBank/DDBJ databases">
        <authorList>
            <consortium name="Lawrence Berkeley National Laboratory"/>
            <person name="Haridas S."/>
            <person name="Hensen N."/>
            <person name="Bonometti L."/>
            <person name="Westerberg I."/>
            <person name="Brannstrom I.O."/>
            <person name="Guillou S."/>
            <person name="Cros-Aarteil S."/>
            <person name="Calhoun S."/>
            <person name="Kuo A."/>
            <person name="Mondo S."/>
            <person name="Pangilinan J."/>
            <person name="Riley R."/>
            <person name="Labutti K."/>
            <person name="Andreopoulos B."/>
            <person name="Lipzen A."/>
            <person name="Chen C."/>
            <person name="Yanf M."/>
            <person name="Daum C."/>
            <person name="Ng V."/>
            <person name="Clum A."/>
            <person name="Steindorff A."/>
            <person name="Ohm R."/>
            <person name="Martin F."/>
            <person name="Silar P."/>
            <person name="Natvig D."/>
            <person name="Lalanne C."/>
            <person name="Gautier V."/>
            <person name="Ament-Velasquez S.L."/>
            <person name="Kruys A."/>
            <person name="Hutchinson M.I."/>
            <person name="Powell A.J."/>
            <person name="Barry K."/>
            <person name="Miller A.N."/>
            <person name="Grigoriev I.V."/>
            <person name="Debuchy R."/>
            <person name="Gladieux P."/>
            <person name="Thoren M.H."/>
            <person name="Johannesson H."/>
        </authorList>
    </citation>
    <scope>NUCLEOTIDE SEQUENCE</scope>
    <source>
        <strain evidence="2">CBS 955.72</strain>
    </source>
</reference>
<name>A0AAJ0HK73_9PEZI</name>
<keyword evidence="3" id="KW-1185">Reference proteome</keyword>
<accession>A0AAJ0HK73</accession>
<evidence type="ECO:0000313" key="2">
    <source>
        <dbReference type="EMBL" id="KAK3354080.1"/>
    </source>
</evidence>
<comment type="caution">
    <text evidence="2">The sequence shown here is derived from an EMBL/GenBank/DDBJ whole genome shotgun (WGS) entry which is preliminary data.</text>
</comment>
<evidence type="ECO:0000313" key="3">
    <source>
        <dbReference type="Proteomes" id="UP001275084"/>
    </source>
</evidence>
<feature type="compositionally biased region" description="Polar residues" evidence="1">
    <location>
        <begin position="640"/>
        <end position="657"/>
    </location>
</feature>
<gene>
    <name evidence="2" type="ORF">B0T25DRAFT_632340</name>
</gene>
<feature type="region of interest" description="Disordered" evidence="1">
    <location>
        <begin position="638"/>
        <end position="663"/>
    </location>
</feature>
<sequence length="705" mass="76168">MPNSSASNLSNAVYGFDFVVAVTQAGINATMKSFLDSLTEPLVNICYTADKKGNPLLTPYEDVLKSANGSDPFEVPDGATPDTNSDLVNLDNARFIAGFRARIGLPAASDVSKIPDIVTLGSDTSAVKFNMLCSDFIIVSNGMSKFDNTWVRKVQDPNAPWVFSAMVDLRLENTNQTAFGTLPAEVQAQIKNLGDAAFSVQQLLFDLSSAGLQHAPDITNVPEGTPAHTLLTQYFVDAYFGEMQKEHKVLLGCAVVDQNAPSSSLQMTDFTFGVNPFMNEGGQPVGNATTDELQLATLDYLCAAGNPLPTKYTKFPWNWVDGSELSDHIGVLSINRNSLARYFEVGLQSQVAECCLEPSVRVWLSGLYVNFQCGMTPGQNATVVKPATGKTVLSYAYSGYSSDQAGLNGDSGQMSLKTSYSATMDFEGSTITITQQMTIHLYAWTGPGTSDEGNIVDKKIVDTYSIGVDANGHLQATMTSTPTDKSQTLTNSSVWEKIWGNSDALSSSIQRYSQGFVSTSFADVPLDIFRNYVFPGGKTFVFKHASFSDFQDLVAFINYADPLAPAAKVPVKGAHVPKPLRGTIPRLFHHPPQTIMNVLCVLPIAERTMSEQAAMTHPNSFAFDNFVVWPSSEPPDSLADYTTGTATDRLSSGSPPSTDADVGVALASQSTALRDRGQLPFVQLTDWHEDLAYDEHPPTCGEGER</sequence>
<protein>
    <submittedName>
        <fullName evidence="2">Uncharacterized protein</fullName>
    </submittedName>
</protein>
<dbReference type="EMBL" id="JAUIQD010000004">
    <property type="protein sequence ID" value="KAK3354080.1"/>
    <property type="molecule type" value="Genomic_DNA"/>
</dbReference>
<organism evidence="2 3">
    <name type="scientific">Lasiosphaeria hispida</name>
    <dbReference type="NCBI Taxonomy" id="260671"/>
    <lineage>
        <taxon>Eukaryota</taxon>
        <taxon>Fungi</taxon>
        <taxon>Dikarya</taxon>
        <taxon>Ascomycota</taxon>
        <taxon>Pezizomycotina</taxon>
        <taxon>Sordariomycetes</taxon>
        <taxon>Sordariomycetidae</taxon>
        <taxon>Sordariales</taxon>
        <taxon>Lasiosphaeriaceae</taxon>
        <taxon>Lasiosphaeria</taxon>
    </lineage>
</organism>
<reference evidence="2" key="1">
    <citation type="journal article" date="2023" name="Mol. Phylogenet. Evol.">
        <title>Genome-scale phylogeny and comparative genomics of the fungal order Sordariales.</title>
        <authorList>
            <person name="Hensen N."/>
            <person name="Bonometti L."/>
            <person name="Westerberg I."/>
            <person name="Brannstrom I.O."/>
            <person name="Guillou S."/>
            <person name="Cros-Aarteil S."/>
            <person name="Calhoun S."/>
            <person name="Haridas S."/>
            <person name="Kuo A."/>
            <person name="Mondo S."/>
            <person name="Pangilinan J."/>
            <person name="Riley R."/>
            <person name="LaButti K."/>
            <person name="Andreopoulos B."/>
            <person name="Lipzen A."/>
            <person name="Chen C."/>
            <person name="Yan M."/>
            <person name="Daum C."/>
            <person name="Ng V."/>
            <person name="Clum A."/>
            <person name="Steindorff A."/>
            <person name="Ohm R.A."/>
            <person name="Martin F."/>
            <person name="Silar P."/>
            <person name="Natvig D.O."/>
            <person name="Lalanne C."/>
            <person name="Gautier V."/>
            <person name="Ament-Velasquez S.L."/>
            <person name="Kruys A."/>
            <person name="Hutchinson M.I."/>
            <person name="Powell A.J."/>
            <person name="Barry K."/>
            <person name="Miller A.N."/>
            <person name="Grigoriev I.V."/>
            <person name="Debuchy R."/>
            <person name="Gladieux P."/>
            <person name="Hiltunen Thoren M."/>
            <person name="Johannesson H."/>
        </authorList>
    </citation>
    <scope>NUCLEOTIDE SEQUENCE</scope>
    <source>
        <strain evidence="2">CBS 955.72</strain>
    </source>
</reference>
<dbReference type="AlphaFoldDB" id="A0AAJ0HK73"/>
<evidence type="ECO:0000256" key="1">
    <source>
        <dbReference type="SAM" id="MobiDB-lite"/>
    </source>
</evidence>
<proteinExistence type="predicted"/>